<sequence>MWIMVAGPYTSGDADEATRAVRVAEMNRAALALFRLGHVPVIGVNMALPVIEAAECDAFDEVMMPLSLALAERCDAVLRIGGPSAGADAEVARFTAAGKLVCHTIEEVPACP</sequence>
<proteinExistence type="predicted"/>
<dbReference type="Gene3D" id="3.40.50.10400">
    <property type="entry name" value="Hypothetical protein PA1492"/>
    <property type="match status" value="1"/>
</dbReference>
<evidence type="ECO:0000313" key="2">
    <source>
        <dbReference type="EMBL" id="GGJ00993.1"/>
    </source>
</evidence>
<reference evidence="2" key="1">
    <citation type="journal article" date="2014" name="Int. J. Syst. Evol. Microbiol.">
        <title>Complete genome sequence of Corynebacterium casei LMG S-19264T (=DSM 44701T), isolated from a smear-ripened cheese.</title>
        <authorList>
            <consortium name="US DOE Joint Genome Institute (JGI-PGF)"/>
            <person name="Walter F."/>
            <person name="Albersmeier A."/>
            <person name="Kalinowski J."/>
            <person name="Ruckert C."/>
        </authorList>
    </citation>
    <scope>NUCLEOTIDE SEQUENCE</scope>
    <source>
        <strain evidence="2">CGMCC 1.3617</strain>
    </source>
</reference>
<organism evidence="2 3">
    <name type="scientific">Neoroseomonas lacus</name>
    <dbReference type="NCBI Taxonomy" id="287609"/>
    <lineage>
        <taxon>Bacteria</taxon>
        <taxon>Pseudomonadati</taxon>
        <taxon>Pseudomonadota</taxon>
        <taxon>Alphaproteobacteria</taxon>
        <taxon>Acetobacterales</taxon>
        <taxon>Acetobacteraceae</taxon>
        <taxon>Neoroseomonas</taxon>
    </lineage>
</organism>
<evidence type="ECO:0000259" key="1">
    <source>
        <dbReference type="Pfam" id="PF09152"/>
    </source>
</evidence>
<protein>
    <recommendedName>
        <fullName evidence="1">DUF1937 domain-containing protein</fullName>
    </recommendedName>
</protein>
<dbReference type="InterPro" id="IPR015235">
    <property type="entry name" value="DUF1937"/>
</dbReference>
<dbReference type="Pfam" id="PF09152">
    <property type="entry name" value="DUF1937"/>
    <property type="match status" value="1"/>
</dbReference>
<comment type="caution">
    <text evidence="2">The sequence shown here is derived from an EMBL/GenBank/DDBJ whole genome shotgun (WGS) entry which is preliminary data.</text>
</comment>
<accession>A0A917NHF3</accession>
<reference evidence="2" key="2">
    <citation type="submission" date="2020-09" db="EMBL/GenBank/DDBJ databases">
        <authorList>
            <person name="Sun Q."/>
            <person name="Zhou Y."/>
        </authorList>
    </citation>
    <scope>NUCLEOTIDE SEQUENCE</scope>
    <source>
        <strain evidence="2">CGMCC 1.3617</strain>
    </source>
</reference>
<evidence type="ECO:0000313" key="3">
    <source>
        <dbReference type="Proteomes" id="UP000661507"/>
    </source>
</evidence>
<dbReference type="AlphaFoldDB" id="A0A917NHF3"/>
<keyword evidence="3" id="KW-1185">Reference proteome</keyword>
<feature type="domain" description="DUF1937" evidence="1">
    <location>
        <begin position="3"/>
        <end position="102"/>
    </location>
</feature>
<gene>
    <name evidence="2" type="ORF">GCM10011320_04740</name>
</gene>
<dbReference type="EMBL" id="BMKW01000001">
    <property type="protein sequence ID" value="GGJ00993.1"/>
    <property type="molecule type" value="Genomic_DNA"/>
</dbReference>
<name>A0A917NHF3_9PROT</name>
<dbReference type="Proteomes" id="UP000661507">
    <property type="component" value="Unassembled WGS sequence"/>
</dbReference>